<dbReference type="InterPro" id="IPR012337">
    <property type="entry name" value="RNaseH-like_sf"/>
</dbReference>
<organism evidence="9 10">
    <name type="scientific">Pseudocercospora fijiensis (strain CIRAD86)</name>
    <name type="common">Black leaf streak disease fungus</name>
    <name type="synonym">Mycosphaerella fijiensis</name>
    <dbReference type="NCBI Taxonomy" id="383855"/>
    <lineage>
        <taxon>Eukaryota</taxon>
        <taxon>Fungi</taxon>
        <taxon>Dikarya</taxon>
        <taxon>Ascomycota</taxon>
        <taxon>Pezizomycotina</taxon>
        <taxon>Dothideomycetes</taxon>
        <taxon>Dothideomycetidae</taxon>
        <taxon>Mycosphaerellales</taxon>
        <taxon>Mycosphaerellaceae</taxon>
        <taxon>Pseudocercospora</taxon>
    </lineage>
</organism>
<dbReference type="InterPro" id="IPR002156">
    <property type="entry name" value="RNaseH_domain"/>
</dbReference>
<dbReference type="EC" id="3.1.26.4" evidence="3"/>
<evidence type="ECO:0000259" key="8">
    <source>
        <dbReference type="PROSITE" id="PS50879"/>
    </source>
</evidence>
<keyword evidence="10" id="KW-1185">Reference proteome</keyword>
<keyword evidence="5" id="KW-0479">Metal-binding</keyword>
<dbReference type="GO" id="GO:0043137">
    <property type="term" value="P:DNA replication, removal of RNA primer"/>
    <property type="evidence" value="ECO:0007669"/>
    <property type="project" value="TreeGrafter"/>
</dbReference>
<evidence type="ECO:0000256" key="4">
    <source>
        <dbReference type="ARBA" id="ARBA00022722"/>
    </source>
</evidence>
<evidence type="ECO:0000256" key="5">
    <source>
        <dbReference type="ARBA" id="ARBA00022723"/>
    </source>
</evidence>
<dbReference type="InterPro" id="IPR036397">
    <property type="entry name" value="RNaseH_sf"/>
</dbReference>
<dbReference type="HOGENOM" id="CLU_030894_4_1_1"/>
<dbReference type="PANTHER" id="PTHR10642">
    <property type="entry name" value="RIBONUCLEASE H1"/>
    <property type="match status" value="1"/>
</dbReference>
<dbReference type="RefSeq" id="XP_007932575.1">
    <property type="nucleotide sequence ID" value="XM_007934384.1"/>
</dbReference>
<dbReference type="eggNOG" id="KOG3752">
    <property type="taxonomic scope" value="Eukaryota"/>
</dbReference>
<dbReference type="SUPFAM" id="SSF53098">
    <property type="entry name" value="Ribonuclease H-like"/>
    <property type="match status" value="1"/>
</dbReference>
<feature type="domain" description="RNase H type-1" evidence="8">
    <location>
        <begin position="15"/>
        <end position="176"/>
    </location>
</feature>
<evidence type="ECO:0000313" key="10">
    <source>
        <dbReference type="Proteomes" id="UP000016932"/>
    </source>
</evidence>
<dbReference type="GO" id="GO:0046872">
    <property type="term" value="F:metal ion binding"/>
    <property type="evidence" value="ECO:0007669"/>
    <property type="project" value="UniProtKB-KW"/>
</dbReference>
<dbReference type="Proteomes" id="UP000016932">
    <property type="component" value="Unassembled WGS sequence"/>
</dbReference>
<protein>
    <recommendedName>
        <fullName evidence="3">ribonuclease H</fullName>
        <ecNumber evidence="3">3.1.26.4</ecNumber>
    </recommendedName>
</protein>
<keyword evidence="4" id="KW-0540">Nuclease</keyword>
<dbReference type="GO" id="GO:0004523">
    <property type="term" value="F:RNA-DNA hybrid ribonuclease activity"/>
    <property type="evidence" value="ECO:0007669"/>
    <property type="project" value="UniProtKB-EC"/>
</dbReference>
<dbReference type="GO" id="GO:0003676">
    <property type="term" value="F:nucleic acid binding"/>
    <property type="evidence" value="ECO:0007669"/>
    <property type="project" value="InterPro"/>
</dbReference>
<gene>
    <name evidence="9" type="ORF">MYCFIDRAFT_147469</name>
</gene>
<dbReference type="OrthoDB" id="3647976at2759"/>
<dbReference type="GeneID" id="19331360"/>
<keyword evidence="6" id="KW-0255">Endonuclease</keyword>
<dbReference type="Pfam" id="PF00075">
    <property type="entry name" value="RNase_H"/>
    <property type="match status" value="1"/>
</dbReference>
<evidence type="ECO:0000313" key="9">
    <source>
        <dbReference type="EMBL" id="EME76954.1"/>
    </source>
</evidence>
<reference evidence="9 10" key="1">
    <citation type="journal article" date="2012" name="PLoS Pathog.">
        <title>Diverse lifestyles and strategies of plant pathogenesis encoded in the genomes of eighteen Dothideomycetes fungi.</title>
        <authorList>
            <person name="Ohm R.A."/>
            <person name="Feau N."/>
            <person name="Henrissat B."/>
            <person name="Schoch C.L."/>
            <person name="Horwitz B.A."/>
            <person name="Barry K.W."/>
            <person name="Condon B.J."/>
            <person name="Copeland A.C."/>
            <person name="Dhillon B."/>
            <person name="Glaser F."/>
            <person name="Hesse C.N."/>
            <person name="Kosti I."/>
            <person name="LaButti K."/>
            <person name="Lindquist E.A."/>
            <person name="Lucas S."/>
            <person name="Salamov A.A."/>
            <person name="Bradshaw R.E."/>
            <person name="Ciuffetti L."/>
            <person name="Hamelin R.C."/>
            <person name="Kema G.H.J."/>
            <person name="Lawrence C."/>
            <person name="Scott J.A."/>
            <person name="Spatafora J.W."/>
            <person name="Turgeon B.G."/>
            <person name="de Wit P.J.G.M."/>
            <person name="Zhong S."/>
            <person name="Goodwin S.B."/>
            <person name="Grigoriev I.V."/>
        </authorList>
    </citation>
    <scope>NUCLEOTIDE SEQUENCE [LARGE SCALE GENOMIC DNA]</scope>
    <source>
        <strain evidence="9 10">CIRAD86</strain>
    </source>
</reference>
<evidence type="ECO:0000256" key="7">
    <source>
        <dbReference type="ARBA" id="ARBA00022801"/>
    </source>
</evidence>
<dbReference type="PANTHER" id="PTHR10642:SF26">
    <property type="entry name" value="RIBONUCLEASE H1"/>
    <property type="match status" value="1"/>
</dbReference>
<dbReference type="EMBL" id="KB446573">
    <property type="protein sequence ID" value="EME76954.1"/>
    <property type="molecule type" value="Genomic_DNA"/>
</dbReference>
<dbReference type="InterPro" id="IPR050092">
    <property type="entry name" value="RNase_H"/>
</dbReference>
<evidence type="ECO:0000256" key="3">
    <source>
        <dbReference type="ARBA" id="ARBA00012180"/>
    </source>
</evidence>
<evidence type="ECO:0000256" key="2">
    <source>
        <dbReference type="ARBA" id="ARBA00005300"/>
    </source>
</evidence>
<comment type="catalytic activity">
    <reaction evidence="1">
        <text>Endonucleolytic cleavage to 5'-phosphomonoester.</text>
        <dbReference type="EC" id="3.1.26.4"/>
    </reaction>
</comment>
<dbReference type="STRING" id="383855.M2ZCV9"/>
<accession>M2ZCV9</accession>
<name>M2ZCV9_PSEFD</name>
<evidence type="ECO:0000256" key="1">
    <source>
        <dbReference type="ARBA" id="ARBA00000077"/>
    </source>
</evidence>
<proteinExistence type="inferred from homology"/>
<dbReference type="VEuPathDB" id="FungiDB:MYCFIDRAFT_147469"/>
<dbReference type="CDD" id="cd13934">
    <property type="entry name" value="RNase_H_Dikarya_like"/>
    <property type="match status" value="1"/>
</dbReference>
<comment type="similarity">
    <text evidence="2">Belongs to the RNase H family.</text>
</comment>
<evidence type="ECO:0000256" key="6">
    <source>
        <dbReference type="ARBA" id="ARBA00022759"/>
    </source>
</evidence>
<keyword evidence="7" id="KW-0378">Hydrolase</keyword>
<dbReference type="KEGG" id="pfj:MYCFIDRAFT_147469"/>
<dbReference type="AlphaFoldDB" id="M2ZCV9"/>
<dbReference type="Gene3D" id="3.30.420.10">
    <property type="entry name" value="Ribonuclease H-like superfamily/Ribonuclease H"/>
    <property type="match status" value="1"/>
</dbReference>
<dbReference type="PROSITE" id="PS50879">
    <property type="entry name" value="RNASE_H_1"/>
    <property type="match status" value="1"/>
</dbReference>
<sequence>MRCHDKAFRFVRRTNDREVLVYVDGSCLGQNSPTRRAGCGWTYKPGTTTSEPESYAIRLEGKGPDGDAYSQTSNRAELRAALGALEFRMWPGEGWRRMVIATDSEYVFLGITMRIQTWAARGWRTAGGQAVKNQDLWKRLLDRINYFAKYGLEVVFWKIPREQNQYADLAAKKGAREPDVEEFTKYEGVLR</sequence>